<dbReference type="SUPFAM" id="SSF52058">
    <property type="entry name" value="L domain-like"/>
    <property type="match status" value="1"/>
</dbReference>
<comment type="catalytic activity">
    <reaction evidence="14">
        <text>L-threonyl-[protein] + ATP = O-phospho-L-threonyl-[protein] + ADP + H(+)</text>
        <dbReference type="Rhea" id="RHEA:46608"/>
        <dbReference type="Rhea" id="RHEA-COMP:11060"/>
        <dbReference type="Rhea" id="RHEA-COMP:11605"/>
        <dbReference type="ChEBI" id="CHEBI:15378"/>
        <dbReference type="ChEBI" id="CHEBI:30013"/>
        <dbReference type="ChEBI" id="CHEBI:30616"/>
        <dbReference type="ChEBI" id="CHEBI:61977"/>
        <dbReference type="ChEBI" id="CHEBI:456216"/>
        <dbReference type="EC" id="2.7.11.1"/>
    </reaction>
</comment>
<dbReference type="Proteomes" id="UP000325081">
    <property type="component" value="Unassembled WGS sequence"/>
</dbReference>
<dbReference type="InterPro" id="IPR051420">
    <property type="entry name" value="Ser_Thr_Kinases_DiverseReg"/>
</dbReference>
<keyword evidence="11" id="KW-0067">ATP-binding</keyword>
<evidence type="ECO:0000256" key="2">
    <source>
        <dbReference type="ARBA" id="ARBA00012513"/>
    </source>
</evidence>
<keyword evidence="13 17" id="KW-0472">Membrane</keyword>
<evidence type="ECO:0000256" key="18">
    <source>
        <dbReference type="SAM" id="SignalP"/>
    </source>
</evidence>
<dbReference type="InterPro" id="IPR013210">
    <property type="entry name" value="LRR_N_plant-typ"/>
</dbReference>
<evidence type="ECO:0000256" key="15">
    <source>
        <dbReference type="ARBA" id="ARBA00048679"/>
    </source>
</evidence>
<keyword evidence="4" id="KW-0433">Leucine-rich repeat</keyword>
<comment type="caution">
    <text evidence="20">The sequence shown here is derived from an EMBL/GenBank/DDBJ whole genome shotgun (WGS) entry which is preliminary data.</text>
</comment>
<comment type="catalytic activity">
    <reaction evidence="15">
        <text>L-seryl-[protein] + ATP = O-phospho-L-seryl-[protein] + ADP + H(+)</text>
        <dbReference type="Rhea" id="RHEA:17989"/>
        <dbReference type="Rhea" id="RHEA-COMP:9863"/>
        <dbReference type="Rhea" id="RHEA-COMP:11604"/>
        <dbReference type="ChEBI" id="CHEBI:15378"/>
        <dbReference type="ChEBI" id="CHEBI:29999"/>
        <dbReference type="ChEBI" id="CHEBI:30616"/>
        <dbReference type="ChEBI" id="CHEBI:83421"/>
        <dbReference type="ChEBI" id="CHEBI:456216"/>
        <dbReference type="EC" id="2.7.11.1"/>
    </reaction>
</comment>
<feature type="region of interest" description="Disordered" evidence="16">
    <location>
        <begin position="258"/>
        <end position="280"/>
    </location>
</feature>
<evidence type="ECO:0000256" key="17">
    <source>
        <dbReference type="SAM" id="Phobius"/>
    </source>
</evidence>
<feature type="chain" id="PRO_5022949252" description="non-specific serine/threonine protein kinase" evidence="18">
    <location>
        <begin position="28"/>
        <end position="581"/>
    </location>
</feature>
<dbReference type="EMBL" id="BKCP01001113">
    <property type="protein sequence ID" value="GER26382.1"/>
    <property type="molecule type" value="Genomic_DNA"/>
</dbReference>
<evidence type="ECO:0000256" key="12">
    <source>
        <dbReference type="ARBA" id="ARBA00022989"/>
    </source>
</evidence>
<keyword evidence="3" id="KW-0723">Serine/threonine-protein kinase</keyword>
<keyword evidence="10 20" id="KW-0418">Kinase</keyword>
<dbReference type="Gene3D" id="3.30.200.20">
    <property type="entry name" value="Phosphorylase Kinase, domain 1"/>
    <property type="match status" value="1"/>
</dbReference>
<organism evidence="20 21">
    <name type="scientific">Striga asiatica</name>
    <name type="common">Asiatic witchweed</name>
    <name type="synonym">Buchnera asiatica</name>
    <dbReference type="NCBI Taxonomy" id="4170"/>
    <lineage>
        <taxon>Eukaryota</taxon>
        <taxon>Viridiplantae</taxon>
        <taxon>Streptophyta</taxon>
        <taxon>Embryophyta</taxon>
        <taxon>Tracheophyta</taxon>
        <taxon>Spermatophyta</taxon>
        <taxon>Magnoliopsida</taxon>
        <taxon>eudicotyledons</taxon>
        <taxon>Gunneridae</taxon>
        <taxon>Pentapetalae</taxon>
        <taxon>asterids</taxon>
        <taxon>lamiids</taxon>
        <taxon>Lamiales</taxon>
        <taxon>Orobanchaceae</taxon>
        <taxon>Buchnereae</taxon>
        <taxon>Striga</taxon>
    </lineage>
</organism>
<keyword evidence="5" id="KW-0808">Transferase</keyword>
<protein>
    <recommendedName>
        <fullName evidence="2">non-specific serine/threonine protein kinase</fullName>
        <ecNumber evidence="2">2.7.11.1</ecNumber>
    </recommendedName>
</protein>
<evidence type="ECO:0000256" key="1">
    <source>
        <dbReference type="ARBA" id="ARBA00004167"/>
    </source>
</evidence>
<dbReference type="GO" id="GO:0016020">
    <property type="term" value="C:membrane"/>
    <property type="evidence" value="ECO:0007669"/>
    <property type="project" value="UniProtKB-SubCell"/>
</dbReference>
<keyword evidence="12 17" id="KW-1133">Transmembrane helix</keyword>
<evidence type="ECO:0000256" key="11">
    <source>
        <dbReference type="ARBA" id="ARBA00022840"/>
    </source>
</evidence>
<dbReference type="AlphaFoldDB" id="A0A5A7P0U8"/>
<dbReference type="InterPro" id="IPR032675">
    <property type="entry name" value="LRR_dom_sf"/>
</dbReference>
<evidence type="ECO:0000256" key="7">
    <source>
        <dbReference type="ARBA" id="ARBA00022729"/>
    </source>
</evidence>
<feature type="transmembrane region" description="Helical" evidence="17">
    <location>
        <begin position="227"/>
        <end position="247"/>
    </location>
</feature>
<dbReference type="Pfam" id="PF08263">
    <property type="entry name" value="LRRNT_2"/>
    <property type="match status" value="1"/>
</dbReference>
<gene>
    <name evidence="20" type="ORF">STAS_02032</name>
</gene>
<feature type="signal peptide" evidence="18">
    <location>
        <begin position="1"/>
        <end position="27"/>
    </location>
</feature>
<evidence type="ECO:0000313" key="21">
    <source>
        <dbReference type="Proteomes" id="UP000325081"/>
    </source>
</evidence>
<dbReference type="OrthoDB" id="676979at2759"/>
<evidence type="ECO:0000256" key="6">
    <source>
        <dbReference type="ARBA" id="ARBA00022692"/>
    </source>
</evidence>
<evidence type="ECO:0000256" key="8">
    <source>
        <dbReference type="ARBA" id="ARBA00022737"/>
    </source>
</evidence>
<dbReference type="EC" id="2.7.11.1" evidence="2"/>
<evidence type="ECO:0000259" key="19">
    <source>
        <dbReference type="PROSITE" id="PS50011"/>
    </source>
</evidence>
<comment type="subcellular location">
    <subcellularLocation>
        <location evidence="1">Membrane</location>
        <topology evidence="1">Single-pass membrane protein</topology>
    </subcellularLocation>
</comment>
<keyword evidence="6 17" id="KW-0812">Transmembrane</keyword>
<evidence type="ECO:0000256" key="3">
    <source>
        <dbReference type="ARBA" id="ARBA00022527"/>
    </source>
</evidence>
<dbReference type="GO" id="GO:0004674">
    <property type="term" value="F:protein serine/threonine kinase activity"/>
    <property type="evidence" value="ECO:0007669"/>
    <property type="project" value="UniProtKB-KW"/>
</dbReference>
<dbReference type="Gene3D" id="1.10.510.10">
    <property type="entry name" value="Transferase(Phosphotransferase) domain 1"/>
    <property type="match status" value="1"/>
</dbReference>
<evidence type="ECO:0000256" key="4">
    <source>
        <dbReference type="ARBA" id="ARBA00022614"/>
    </source>
</evidence>
<evidence type="ECO:0000313" key="20">
    <source>
        <dbReference type="EMBL" id="GER26382.1"/>
    </source>
</evidence>
<keyword evidence="7 18" id="KW-0732">Signal</keyword>
<reference evidence="21" key="1">
    <citation type="journal article" date="2019" name="Curr. Biol.">
        <title>Genome Sequence of Striga asiatica Provides Insight into the Evolution of Plant Parasitism.</title>
        <authorList>
            <person name="Yoshida S."/>
            <person name="Kim S."/>
            <person name="Wafula E.K."/>
            <person name="Tanskanen J."/>
            <person name="Kim Y.M."/>
            <person name="Honaas L."/>
            <person name="Yang Z."/>
            <person name="Spallek T."/>
            <person name="Conn C.E."/>
            <person name="Ichihashi Y."/>
            <person name="Cheong K."/>
            <person name="Cui S."/>
            <person name="Der J.P."/>
            <person name="Gundlach H."/>
            <person name="Jiao Y."/>
            <person name="Hori C."/>
            <person name="Ishida J.K."/>
            <person name="Kasahara H."/>
            <person name="Kiba T."/>
            <person name="Kim M.S."/>
            <person name="Koo N."/>
            <person name="Laohavisit A."/>
            <person name="Lee Y.H."/>
            <person name="Lumba S."/>
            <person name="McCourt P."/>
            <person name="Mortimer J.C."/>
            <person name="Mutuku J.M."/>
            <person name="Nomura T."/>
            <person name="Sasaki-Sekimoto Y."/>
            <person name="Seto Y."/>
            <person name="Wang Y."/>
            <person name="Wakatake T."/>
            <person name="Sakakibara H."/>
            <person name="Demura T."/>
            <person name="Yamaguchi S."/>
            <person name="Yoneyama K."/>
            <person name="Manabe R.I."/>
            <person name="Nelson D.C."/>
            <person name="Schulman A.H."/>
            <person name="Timko M.P."/>
            <person name="dePamphilis C.W."/>
            <person name="Choi D."/>
            <person name="Shirasu K."/>
        </authorList>
    </citation>
    <scope>NUCLEOTIDE SEQUENCE [LARGE SCALE GENOMIC DNA]</scope>
    <source>
        <strain evidence="21">cv. UVA1</strain>
    </source>
</reference>
<dbReference type="InterPro" id="IPR001245">
    <property type="entry name" value="Ser-Thr/Tyr_kinase_cat_dom"/>
</dbReference>
<keyword evidence="20" id="KW-0675">Receptor</keyword>
<dbReference type="PROSITE" id="PS50011">
    <property type="entry name" value="PROTEIN_KINASE_DOM"/>
    <property type="match status" value="1"/>
</dbReference>
<keyword evidence="9" id="KW-0547">Nucleotide-binding</keyword>
<evidence type="ECO:0000256" key="14">
    <source>
        <dbReference type="ARBA" id="ARBA00047899"/>
    </source>
</evidence>
<dbReference type="GO" id="GO:0005524">
    <property type="term" value="F:ATP binding"/>
    <property type="evidence" value="ECO:0007669"/>
    <property type="project" value="UniProtKB-KW"/>
</dbReference>
<keyword evidence="21" id="KW-1185">Reference proteome</keyword>
<proteinExistence type="predicted"/>
<keyword evidence="8" id="KW-0677">Repeat</keyword>
<dbReference type="PANTHER" id="PTHR48005:SF30">
    <property type="entry name" value="PROTEIN KINASE DOMAIN-CONTAINING PROTEIN"/>
    <property type="match status" value="1"/>
</dbReference>
<evidence type="ECO:0000256" key="9">
    <source>
        <dbReference type="ARBA" id="ARBA00022741"/>
    </source>
</evidence>
<accession>A0A5A7P0U8</accession>
<evidence type="ECO:0000256" key="5">
    <source>
        <dbReference type="ARBA" id="ARBA00022679"/>
    </source>
</evidence>
<dbReference type="InterPro" id="IPR011009">
    <property type="entry name" value="Kinase-like_dom_sf"/>
</dbReference>
<dbReference type="PANTHER" id="PTHR48005">
    <property type="entry name" value="LEUCINE RICH REPEAT KINASE 2"/>
    <property type="match status" value="1"/>
</dbReference>
<sequence length="581" mass="64058">MAHISLLTPFFFFFFFLFSTLPPLSLSKPDTRATLSLLMTIKSSLDPLNQVLTSWHHRAQPCSTAGFEGVACDGGGYVVNISLQGKGLSGEIPPEIGRLRGLTGLYLHFNKLQGVVPKEIANLTDLTDLYLDVNDLSGQIPPEIGQMPNLQALQRLNEGFQFTNNTGLCGTAFASLQNCTLSNQDTTKPEPSGPYLARMPSKQIPESANIPNPLNRAKKPKLGPTSVHLISGLIILLILTGLFSFLYHRRLKQKVGCSSETGVNRPSVDKNVHKTKASRSSSPLAGLDCSSGWDLVAKREDPSTFSQEVLESYMYNLDEVERATSHFSDVNLLGKSGFSAVYKGIMRDGSLVAVKCISRVSCNSDEDEFFKGLKVLTSLRHENLVRLRGFCCSRGRGECFLLYEFVPNGNLLQYLDLKDGSRRRYLHGNKHGKPTLLHRNISAEKILIDQQYKPHLSDSGIHKLLADDIIYSALKSSAAMGYLAPEYTSTGKFTEKSDVYAFGMIVFQILSGKSRVTQLNCHAAEISRFQDFIDSNLGGKFEESEAARLGEVALSCTHENPDQRPDIRALMGELNDICSDS</sequence>
<dbReference type="Pfam" id="PF07714">
    <property type="entry name" value="PK_Tyr_Ser-Thr"/>
    <property type="match status" value="1"/>
</dbReference>
<dbReference type="Gene3D" id="3.80.10.10">
    <property type="entry name" value="Ribonuclease Inhibitor"/>
    <property type="match status" value="1"/>
</dbReference>
<feature type="domain" description="Protein kinase" evidence="19">
    <location>
        <begin position="327"/>
        <end position="581"/>
    </location>
</feature>
<dbReference type="InterPro" id="IPR000719">
    <property type="entry name" value="Prot_kinase_dom"/>
</dbReference>
<dbReference type="SUPFAM" id="SSF56112">
    <property type="entry name" value="Protein kinase-like (PK-like)"/>
    <property type="match status" value="1"/>
</dbReference>
<name>A0A5A7P0U8_STRAF</name>
<evidence type="ECO:0000256" key="10">
    <source>
        <dbReference type="ARBA" id="ARBA00022777"/>
    </source>
</evidence>
<evidence type="ECO:0000256" key="16">
    <source>
        <dbReference type="SAM" id="MobiDB-lite"/>
    </source>
</evidence>
<evidence type="ECO:0000256" key="13">
    <source>
        <dbReference type="ARBA" id="ARBA00023136"/>
    </source>
</evidence>
<dbReference type="FunFam" id="3.30.200.20:FF:000371">
    <property type="entry name" value="Protein NSP-INTERACTING KINASE 2"/>
    <property type="match status" value="1"/>
</dbReference>
<dbReference type="FunFam" id="3.80.10.10:FF:000129">
    <property type="entry name" value="Leucine-rich repeat receptor-like kinase"/>
    <property type="match status" value="1"/>
</dbReference>